<organism evidence="2 3">
    <name type="scientific">Isoptericola peretonis</name>
    <dbReference type="NCBI Taxonomy" id="2918523"/>
    <lineage>
        <taxon>Bacteria</taxon>
        <taxon>Bacillati</taxon>
        <taxon>Actinomycetota</taxon>
        <taxon>Actinomycetes</taxon>
        <taxon>Micrococcales</taxon>
        <taxon>Promicromonosporaceae</taxon>
        <taxon>Isoptericola</taxon>
    </lineage>
</organism>
<comment type="caution">
    <text evidence="2">The sequence shown here is derived from an EMBL/GenBank/DDBJ whole genome shotgun (WGS) entry which is preliminary data.</text>
</comment>
<gene>
    <name evidence="2" type="ORF">M1843_12200</name>
</gene>
<accession>A0ABT0J4V8</accession>
<keyword evidence="1" id="KW-0812">Transmembrane</keyword>
<feature type="transmembrane region" description="Helical" evidence="1">
    <location>
        <begin position="67"/>
        <end position="88"/>
    </location>
</feature>
<keyword evidence="1" id="KW-1133">Transmembrane helix</keyword>
<dbReference type="RefSeq" id="WP_416344346.1">
    <property type="nucleotide sequence ID" value="NZ_JALQCY010000003.1"/>
</dbReference>
<sequence length="336" mass="34979">MTVMTMQAQGAAPAARDGGRRVRAARRVAGFGAAGSIGLYVLVKSLWVLGGLTGLLPDELDVGRVEWVVLNVMTLGMGALGIALGLALAQPWGMRLPGVLVVGSAWLGAGFLVSMLPHTALTALLVHGGRAEGMAEEAVRPFWDTVLITVGFAGMALGLLVATPLYFAERWPHTIGGTVGGNVAVTVRLLVLASSALVPAAMWTYWAVGGSQGLDAGTAGSRAPDVWLLDYVSAGWALLGVVSAAVLSLRRPRGLRRRVPVTVGFIASGSLFAWNAWRVPWVTLGEVGPMRSWPFALVEHGVAMVAGVAMLLVVLRSAAAAQPSTASRRAPVSHRS</sequence>
<keyword evidence="1" id="KW-0472">Membrane</keyword>
<feature type="transmembrane region" description="Helical" evidence="1">
    <location>
        <begin position="297"/>
        <end position="319"/>
    </location>
</feature>
<keyword evidence="3" id="KW-1185">Reference proteome</keyword>
<feature type="transmembrane region" description="Helical" evidence="1">
    <location>
        <begin position="228"/>
        <end position="247"/>
    </location>
</feature>
<feature type="transmembrane region" description="Helical" evidence="1">
    <location>
        <begin position="28"/>
        <end position="47"/>
    </location>
</feature>
<dbReference type="Proteomes" id="UP001651050">
    <property type="component" value="Unassembled WGS sequence"/>
</dbReference>
<evidence type="ECO:0000313" key="3">
    <source>
        <dbReference type="Proteomes" id="UP001651050"/>
    </source>
</evidence>
<feature type="transmembrane region" description="Helical" evidence="1">
    <location>
        <begin position="100"/>
        <end position="126"/>
    </location>
</feature>
<feature type="transmembrane region" description="Helical" evidence="1">
    <location>
        <begin position="146"/>
        <end position="168"/>
    </location>
</feature>
<feature type="transmembrane region" description="Helical" evidence="1">
    <location>
        <begin position="189"/>
        <end position="208"/>
    </location>
</feature>
<proteinExistence type="predicted"/>
<evidence type="ECO:0000313" key="2">
    <source>
        <dbReference type="EMBL" id="MCK9794508.1"/>
    </source>
</evidence>
<feature type="transmembrane region" description="Helical" evidence="1">
    <location>
        <begin position="259"/>
        <end position="277"/>
    </location>
</feature>
<dbReference type="EMBL" id="JALQCY010000003">
    <property type="protein sequence ID" value="MCK9794508.1"/>
    <property type="molecule type" value="Genomic_DNA"/>
</dbReference>
<reference evidence="2 3" key="1">
    <citation type="submission" date="2022-02" db="EMBL/GenBank/DDBJ databases">
        <title>The car tank lid bacteriome: a reservoir of bacteria with potential in bioremediation of fuel.</title>
        <authorList>
            <person name="Vidal-Verdu A."/>
            <person name="Gomez-Martinez D."/>
            <person name="Latorre-Perez A."/>
            <person name="Pereto J."/>
            <person name="Porcar M."/>
        </authorList>
    </citation>
    <scope>NUCLEOTIDE SEQUENCE [LARGE SCALE GENOMIC DNA]</scope>
    <source>
        <strain evidence="2 3">4D.3</strain>
    </source>
</reference>
<name>A0ABT0J4V8_9MICO</name>
<protein>
    <submittedName>
        <fullName evidence="2">Uncharacterized protein</fullName>
    </submittedName>
</protein>
<evidence type="ECO:0000256" key="1">
    <source>
        <dbReference type="SAM" id="Phobius"/>
    </source>
</evidence>